<feature type="region of interest" description="Disordered" evidence="1">
    <location>
        <begin position="28"/>
        <end position="89"/>
    </location>
</feature>
<reference evidence="2" key="1">
    <citation type="submission" date="2023-06" db="EMBL/GenBank/DDBJ databases">
        <title>Genome-scale phylogeny and comparative genomics of the fungal order Sordariales.</title>
        <authorList>
            <consortium name="Lawrence Berkeley National Laboratory"/>
            <person name="Hensen N."/>
            <person name="Bonometti L."/>
            <person name="Westerberg I."/>
            <person name="Brannstrom I.O."/>
            <person name="Guillou S."/>
            <person name="Cros-Aarteil S."/>
            <person name="Calhoun S."/>
            <person name="Haridas S."/>
            <person name="Kuo A."/>
            <person name="Mondo S."/>
            <person name="Pangilinan J."/>
            <person name="Riley R."/>
            <person name="Labutti K."/>
            <person name="Andreopoulos B."/>
            <person name="Lipzen A."/>
            <person name="Chen C."/>
            <person name="Yanf M."/>
            <person name="Daum C."/>
            <person name="Ng V."/>
            <person name="Clum A."/>
            <person name="Steindorff A."/>
            <person name="Ohm R."/>
            <person name="Martin F."/>
            <person name="Silar P."/>
            <person name="Natvig D."/>
            <person name="Lalanne C."/>
            <person name="Gautier V."/>
            <person name="Ament-Velasquez S.L."/>
            <person name="Kruys A."/>
            <person name="Hutchinson M.I."/>
            <person name="Powell A.J."/>
            <person name="Barry K."/>
            <person name="Miller A.N."/>
            <person name="Grigoriev I.V."/>
            <person name="Debuchy R."/>
            <person name="Gladieux P."/>
            <person name="Thoren M.H."/>
            <person name="Johannesson H."/>
        </authorList>
    </citation>
    <scope>NUCLEOTIDE SEQUENCE</scope>
    <source>
        <strain evidence="2">SMH4607-1</strain>
    </source>
</reference>
<keyword evidence="3" id="KW-1185">Reference proteome</keyword>
<gene>
    <name evidence="2" type="ORF">B0H67DRAFT_582056</name>
</gene>
<accession>A0AA40AHH6</accession>
<proteinExistence type="predicted"/>
<evidence type="ECO:0000256" key="1">
    <source>
        <dbReference type="SAM" id="MobiDB-lite"/>
    </source>
</evidence>
<dbReference type="AlphaFoldDB" id="A0AA40AHH6"/>
<name>A0AA40AHH6_9PEZI</name>
<evidence type="ECO:0000313" key="3">
    <source>
        <dbReference type="Proteomes" id="UP001172102"/>
    </source>
</evidence>
<dbReference type="Proteomes" id="UP001172102">
    <property type="component" value="Unassembled WGS sequence"/>
</dbReference>
<sequence length="89" mass="9697">MTTMIPHRATRGSVKATLAFSWVFSPRPHPTPHSPGAPGHEILNFSAHLGMPPPPSPRNRRLGGKSLLEIPKINFEKTKSTDRPGGLRA</sequence>
<dbReference type="EMBL" id="JAUKUA010000004">
    <property type="protein sequence ID" value="KAK0715945.1"/>
    <property type="molecule type" value="Genomic_DNA"/>
</dbReference>
<organism evidence="2 3">
    <name type="scientific">Lasiosphaeris hirsuta</name>
    <dbReference type="NCBI Taxonomy" id="260670"/>
    <lineage>
        <taxon>Eukaryota</taxon>
        <taxon>Fungi</taxon>
        <taxon>Dikarya</taxon>
        <taxon>Ascomycota</taxon>
        <taxon>Pezizomycotina</taxon>
        <taxon>Sordariomycetes</taxon>
        <taxon>Sordariomycetidae</taxon>
        <taxon>Sordariales</taxon>
        <taxon>Lasiosphaeriaceae</taxon>
        <taxon>Lasiosphaeris</taxon>
    </lineage>
</organism>
<comment type="caution">
    <text evidence="2">The sequence shown here is derived from an EMBL/GenBank/DDBJ whole genome shotgun (WGS) entry which is preliminary data.</text>
</comment>
<evidence type="ECO:0000313" key="2">
    <source>
        <dbReference type="EMBL" id="KAK0715945.1"/>
    </source>
</evidence>
<protein>
    <submittedName>
        <fullName evidence="2">Uncharacterized protein</fullName>
    </submittedName>
</protein>